<evidence type="ECO:0008006" key="3">
    <source>
        <dbReference type="Google" id="ProtNLM"/>
    </source>
</evidence>
<sequence length="260" mass="29774">MKTDENFRSKCGKAKIIFQGRLGRCNQAASRDSIRWRRRLDGCGLPSWQSLVDHLLKELDLSPDVIDGMSDGYQLLAEFYRLKQGGMGPLRSWLDRTWKVAPDRVAESQLHKLIVELDFPAIYTTNYDRNLETAFEVHNKPYAKIANAKQMADAADGVTHIIKYHGDFDDDASLVLTETDFLDRLSFDSPLDIKFRADALGRIILFIGYSMSDPNIRLLLHGIWQTWERSGHRDHRPRSFVFMPSSNPVQEAMLAGELRC</sequence>
<dbReference type="InterPro" id="IPR014583">
    <property type="entry name" value="Uncharacterised_Sir2-like"/>
</dbReference>
<reference evidence="1 2" key="1">
    <citation type="submission" date="2024-02" db="EMBL/GenBank/DDBJ databases">
        <title>Adaptive strategies in a cosmopolitan and abundant soil bacterium.</title>
        <authorList>
            <person name="Carini P."/>
        </authorList>
    </citation>
    <scope>NUCLEOTIDE SEQUENCE [LARGE SCALE GENOMIC DNA]</scope>
    <source>
        <strain evidence="1 2">AZCC 1608</strain>
    </source>
</reference>
<dbReference type="Pfam" id="PF13289">
    <property type="entry name" value="SIR2_2"/>
    <property type="match status" value="1"/>
</dbReference>
<keyword evidence="2" id="KW-1185">Reference proteome</keyword>
<protein>
    <recommendedName>
        <fullName evidence="3">SIR2-like domain-containing protein</fullName>
    </recommendedName>
</protein>
<evidence type="ECO:0000313" key="2">
    <source>
        <dbReference type="Proteomes" id="UP001364224"/>
    </source>
</evidence>
<dbReference type="EMBL" id="JAZHRV010000001">
    <property type="protein sequence ID" value="MEH2553672.1"/>
    <property type="molecule type" value="Genomic_DNA"/>
</dbReference>
<accession>A0ABU8B663</accession>
<name>A0ABU8B663_9BRAD</name>
<evidence type="ECO:0000313" key="1">
    <source>
        <dbReference type="EMBL" id="MEH2553672.1"/>
    </source>
</evidence>
<dbReference type="SUPFAM" id="SSF52467">
    <property type="entry name" value="DHS-like NAD/FAD-binding domain"/>
    <property type="match status" value="1"/>
</dbReference>
<comment type="caution">
    <text evidence="1">The sequence shown here is derived from an EMBL/GenBank/DDBJ whole genome shotgun (WGS) entry which is preliminary data.</text>
</comment>
<dbReference type="PIRSF" id="PIRSF033541">
    <property type="entry name" value="ORF25P_Sir2"/>
    <property type="match status" value="1"/>
</dbReference>
<proteinExistence type="predicted"/>
<gene>
    <name evidence="1" type="ORF">V1286_001201</name>
</gene>
<organism evidence="1 2">
    <name type="scientific">Bradyrhizobium algeriense</name>
    <dbReference type="NCBI Taxonomy" id="634784"/>
    <lineage>
        <taxon>Bacteria</taxon>
        <taxon>Pseudomonadati</taxon>
        <taxon>Pseudomonadota</taxon>
        <taxon>Alphaproteobacteria</taxon>
        <taxon>Hyphomicrobiales</taxon>
        <taxon>Nitrobacteraceae</taxon>
        <taxon>Bradyrhizobium</taxon>
    </lineage>
</organism>
<dbReference type="InterPro" id="IPR029035">
    <property type="entry name" value="DHS-like_NAD/FAD-binding_dom"/>
</dbReference>
<dbReference type="Proteomes" id="UP001364224">
    <property type="component" value="Unassembled WGS sequence"/>
</dbReference>